<dbReference type="PANTHER" id="PTHR37164:SF1">
    <property type="entry name" value="BACTERIOHEMERYTHRIN"/>
    <property type="match status" value="1"/>
</dbReference>
<comment type="caution">
    <text evidence="6">The sequence shown here is derived from an EMBL/GenBank/DDBJ whole genome shotgun (WGS) entry which is preliminary data.</text>
</comment>
<gene>
    <name evidence="6" type="ORF">FIM25_05125</name>
</gene>
<keyword evidence="3" id="KW-0479">Metal-binding</keyword>
<proteinExistence type="inferred from homology"/>
<feature type="domain" description="Hemerythrin-like" evidence="5">
    <location>
        <begin position="67"/>
        <end position="175"/>
    </location>
</feature>
<dbReference type="Gene3D" id="1.20.120.50">
    <property type="entry name" value="Hemerythrin-like"/>
    <property type="match status" value="1"/>
</dbReference>
<evidence type="ECO:0000256" key="4">
    <source>
        <dbReference type="ARBA" id="ARBA00023004"/>
    </source>
</evidence>
<dbReference type="PROSITE" id="PS00550">
    <property type="entry name" value="HEMERYTHRINS"/>
    <property type="match status" value="1"/>
</dbReference>
<dbReference type="SUPFAM" id="SSF47188">
    <property type="entry name" value="Hemerythrin-like"/>
    <property type="match status" value="1"/>
</dbReference>
<sequence>MRFVPRTLKVSYRRISPLFTAFSNRPICFIENLTSDSDLIKVSCPIRRFSVPEQFQWQADYTIGDPEIDAQHRMLFELANKLFNIMNPKQNFAELKATLHSLFDYIEVHFAAEEQMMEEWNYPELTNHKAMHEGIRKDMTRLLKEAKDLDKLKKDLDFLMTHWVVVHIRDEDAKIGLFRSGQKVQKT</sequence>
<keyword evidence="2" id="KW-0813">Transport</keyword>
<dbReference type="Pfam" id="PF01814">
    <property type="entry name" value="Hemerythrin"/>
    <property type="match status" value="1"/>
</dbReference>
<dbReference type="NCBIfam" id="TIGR02481">
    <property type="entry name" value="hemeryth_dom"/>
    <property type="match status" value="1"/>
</dbReference>
<dbReference type="InterPro" id="IPR012827">
    <property type="entry name" value="Hemerythrin_metal-bd"/>
</dbReference>
<dbReference type="OrthoDB" id="9774644at2"/>
<name>A0A5Q4VGR4_9BACT</name>
<reference evidence="6 7" key="1">
    <citation type="submission" date="2019-06" db="EMBL/GenBank/DDBJ databases">
        <title>Desulfobotulus mexicanus sp. nov., a novel sulfate-reducing bacterium isolated from the sediment of an alkaline crater lake in Mexico.</title>
        <authorList>
            <person name="Hirschler-Rea A."/>
        </authorList>
    </citation>
    <scope>NUCLEOTIDE SEQUENCE [LARGE SCALE GENOMIC DNA]</scope>
    <source>
        <strain evidence="6 7">PAR22N</strain>
    </source>
</reference>
<dbReference type="Proteomes" id="UP000321899">
    <property type="component" value="Unassembled WGS sequence"/>
</dbReference>
<evidence type="ECO:0000259" key="5">
    <source>
        <dbReference type="Pfam" id="PF01814"/>
    </source>
</evidence>
<evidence type="ECO:0000313" key="7">
    <source>
        <dbReference type="Proteomes" id="UP000321899"/>
    </source>
</evidence>
<evidence type="ECO:0000256" key="2">
    <source>
        <dbReference type="ARBA" id="ARBA00022621"/>
    </source>
</evidence>
<evidence type="ECO:0000313" key="6">
    <source>
        <dbReference type="EMBL" id="TYT75462.1"/>
    </source>
</evidence>
<dbReference type="InterPro" id="IPR016131">
    <property type="entry name" value="Haemerythrin_Fe_BS"/>
</dbReference>
<dbReference type="CDD" id="cd12107">
    <property type="entry name" value="Hemerythrin"/>
    <property type="match status" value="1"/>
</dbReference>
<accession>A0A5Q4VGR4</accession>
<dbReference type="NCBIfam" id="NF033749">
    <property type="entry name" value="bact_hemeryth"/>
    <property type="match status" value="1"/>
</dbReference>
<comment type="similarity">
    <text evidence="1">Belongs to the hemerythrin family.</text>
</comment>
<dbReference type="InterPro" id="IPR012312">
    <property type="entry name" value="Hemerythrin-like"/>
</dbReference>
<dbReference type="AlphaFoldDB" id="A0A5Q4VGR4"/>
<dbReference type="GO" id="GO:0005344">
    <property type="term" value="F:oxygen carrier activity"/>
    <property type="evidence" value="ECO:0007669"/>
    <property type="project" value="UniProtKB-KW"/>
</dbReference>
<keyword evidence="7" id="KW-1185">Reference proteome</keyword>
<dbReference type="PANTHER" id="PTHR37164">
    <property type="entry name" value="BACTERIOHEMERYTHRIN"/>
    <property type="match status" value="1"/>
</dbReference>
<dbReference type="GO" id="GO:0046872">
    <property type="term" value="F:metal ion binding"/>
    <property type="evidence" value="ECO:0007669"/>
    <property type="project" value="UniProtKB-KW"/>
</dbReference>
<dbReference type="InterPro" id="IPR035938">
    <property type="entry name" value="Hemerythrin-like_sf"/>
</dbReference>
<dbReference type="InterPro" id="IPR050669">
    <property type="entry name" value="Hemerythrin"/>
</dbReference>
<dbReference type="EMBL" id="VDMB01000004">
    <property type="protein sequence ID" value="TYT75462.1"/>
    <property type="molecule type" value="Genomic_DNA"/>
</dbReference>
<keyword evidence="2" id="KW-0561">Oxygen transport</keyword>
<evidence type="ECO:0000256" key="3">
    <source>
        <dbReference type="ARBA" id="ARBA00022723"/>
    </source>
</evidence>
<organism evidence="6 7">
    <name type="scientific">Desulfobotulus mexicanus</name>
    <dbReference type="NCBI Taxonomy" id="2586642"/>
    <lineage>
        <taxon>Bacteria</taxon>
        <taxon>Pseudomonadati</taxon>
        <taxon>Thermodesulfobacteriota</taxon>
        <taxon>Desulfobacteria</taxon>
        <taxon>Desulfobacterales</taxon>
        <taxon>Desulfobacteraceae</taxon>
        <taxon>Desulfobotulus</taxon>
    </lineage>
</organism>
<keyword evidence="4" id="KW-0408">Iron</keyword>
<protein>
    <submittedName>
        <fullName evidence="6">Bacteriohemerythrin</fullName>
    </submittedName>
</protein>
<evidence type="ECO:0000256" key="1">
    <source>
        <dbReference type="ARBA" id="ARBA00010587"/>
    </source>
</evidence>